<dbReference type="Proteomes" id="UP001163603">
    <property type="component" value="Chromosome 5"/>
</dbReference>
<proteinExistence type="predicted"/>
<name>A0ACC0YSH2_9ROSI</name>
<accession>A0ACC0YSH2</accession>
<evidence type="ECO:0000313" key="2">
    <source>
        <dbReference type="Proteomes" id="UP001163603"/>
    </source>
</evidence>
<evidence type="ECO:0000313" key="1">
    <source>
        <dbReference type="EMBL" id="KAJ0041113.1"/>
    </source>
</evidence>
<comment type="caution">
    <text evidence="1">The sequence shown here is derived from an EMBL/GenBank/DDBJ whole genome shotgun (WGS) entry which is preliminary data.</text>
</comment>
<reference evidence="2" key="1">
    <citation type="journal article" date="2023" name="G3 (Bethesda)">
        <title>Genome assembly and association tests identify interacting loci associated with vigor, precocity, and sex in interspecific pistachio rootstocks.</title>
        <authorList>
            <person name="Palmer W."/>
            <person name="Jacygrad E."/>
            <person name="Sagayaradj S."/>
            <person name="Cavanaugh K."/>
            <person name="Han R."/>
            <person name="Bertier L."/>
            <person name="Beede B."/>
            <person name="Kafkas S."/>
            <person name="Golino D."/>
            <person name="Preece J."/>
            <person name="Michelmore R."/>
        </authorList>
    </citation>
    <scope>NUCLEOTIDE SEQUENCE [LARGE SCALE GENOMIC DNA]</scope>
</reference>
<sequence>MKKCGVKLLYAKDNDLRRDARVDRDQRLNAMNCSPDGCLSCSLGFCPRHRKIDDYKRLSETFDRCSPHSELYKQQVAIPYENHSHSYAFFLLQLVHFIGFALSETWRLKSSYRKGDHRGNPPEEMYSISRAYFMLPPEATKRAGFQQFIFMPYALQFFIPDLLRWPFFMLFSLLSGLA</sequence>
<dbReference type="EMBL" id="CM047740">
    <property type="protein sequence ID" value="KAJ0041113.1"/>
    <property type="molecule type" value="Genomic_DNA"/>
</dbReference>
<gene>
    <name evidence="1" type="ORF">Pint_26739</name>
</gene>
<organism evidence="1 2">
    <name type="scientific">Pistacia integerrima</name>
    <dbReference type="NCBI Taxonomy" id="434235"/>
    <lineage>
        <taxon>Eukaryota</taxon>
        <taxon>Viridiplantae</taxon>
        <taxon>Streptophyta</taxon>
        <taxon>Embryophyta</taxon>
        <taxon>Tracheophyta</taxon>
        <taxon>Spermatophyta</taxon>
        <taxon>Magnoliopsida</taxon>
        <taxon>eudicotyledons</taxon>
        <taxon>Gunneridae</taxon>
        <taxon>Pentapetalae</taxon>
        <taxon>rosids</taxon>
        <taxon>malvids</taxon>
        <taxon>Sapindales</taxon>
        <taxon>Anacardiaceae</taxon>
        <taxon>Pistacia</taxon>
    </lineage>
</organism>
<keyword evidence="2" id="KW-1185">Reference proteome</keyword>
<protein>
    <submittedName>
        <fullName evidence="1">Uncharacterized protein</fullName>
    </submittedName>
</protein>